<evidence type="ECO:0000256" key="2">
    <source>
        <dbReference type="ARBA" id="ARBA00022723"/>
    </source>
</evidence>
<dbReference type="Proteomes" id="UP000295063">
    <property type="component" value="Unassembled WGS sequence"/>
</dbReference>
<sequence>MSYGKPESGAMQASPLGQLLIMLREDLMGELQAINQYQAHIDNIEEAEIKELLEHIRDDEKEHVAELTHLISRVDAIQREKFLNDHTAAPAERVSAGKDESQVLTVGNLFGKK</sequence>
<dbReference type="SUPFAM" id="SSF47240">
    <property type="entry name" value="Ferritin-like"/>
    <property type="match status" value="1"/>
</dbReference>
<evidence type="ECO:0000256" key="5">
    <source>
        <dbReference type="ARBA" id="ARBA00033787"/>
    </source>
</evidence>
<evidence type="ECO:0000256" key="1">
    <source>
        <dbReference type="ARBA" id="ARBA00022434"/>
    </source>
</evidence>
<keyword evidence="2" id="KW-0479">Metal-binding</keyword>
<evidence type="ECO:0008006" key="8">
    <source>
        <dbReference type="Google" id="ProtNLM"/>
    </source>
</evidence>
<evidence type="ECO:0000313" key="7">
    <source>
        <dbReference type="Proteomes" id="UP000295063"/>
    </source>
</evidence>
<protein>
    <recommendedName>
        <fullName evidence="8">Rubrerythrin</fullName>
    </recommendedName>
</protein>
<keyword evidence="3" id="KW-0408">Iron</keyword>
<dbReference type="EMBL" id="SLUI01000009">
    <property type="protein sequence ID" value="TCL36098.1"/>
    <property type="molecule type" value="Genomic_DNA"/>
</dbReference>
<name>A0A4R1PWR6_9FIRM</name>
<dbReference type="Gene3D" id="6.10.140.1960">
    <property type="match status" value="1"/>
</dbReference>
<dbReference type="InterPro" id="IPR054581">
    <property type="entry name" value="EncFtn-like"/>
</dbReference>
<keyword evidence="5" id="KW-1284">Encapsulin nanocompartment</keyword>
<dbReference type="AlphaFoldDB" id="A0A4R1PWR6"/>
<comment type="caution">
    <text evidence="6">The sequence shown here is derived from an EMBL/GenBank/DDBJ whole genome shotgun (WGS) entry which is preliminary data.</text>
</comment>
<dbReference type="GO" id="GO:0006879">
    <property type="term" value="P:intracellular iron ion homeostasis"/>
    <property type="evidence" value="ECO:0007669"/>
    <property type="project" value="UniProtKB-KW"/>
</dbReference>
<comment type="subcellular location">
    <subcellularLocation>
        <location evidence="4">Encapsulin nanocompartment</location>
    </subcellularLocation>
</comment>
<dbReference type="Pfam" id="PF22277">
    <property type="entry name" value="EncFtn-like"/>
    <property type="match status" value="1"/>
</dbReference>
<keyword evidence="7" id="KW-1185">Reference proteome</keyword>
<dbReference type="InterPro" id="IPR009078">
    <property type="entry name" value="Ferritin-like_SF"/>
</dbReference>
<proteinExistence type="predicted"/>
<organism evidence="6 7">
    <name type="scientific">Anaerospora hongkongensis</name>
    <dbReference type="NCBI Taxonomy" id="244830"/>
    <lineage>
        <taxon>Bacteria</taxon>
        <taxon>Bacillati</taxon>
        <taxon>Bacillota</taxon>
        <taxon>Negativicutes</taxon>
        <taxon>Selenomonadales</taxon>
        <taxon>Sporomusaceae</taxon>
        <taxon>Anaerospora</taxon>
    </lineage>
</organism>
<dbReference type="GO" id="GO:0046872">
    <property type="term" value="F:metal ion binding"/>
    <property type="evidence" value="ECO:0007669"/>
    <property type="project" value="UniProtKB-KW"/>
</dbReference>
<keyword evidence="1" id="KW-0409">Iron storage</keyword>
<accession>A0A4R1PWR6</accession>
<evidence type="ECO:0000256" key="4">
    <source>
        <dbReference type="ARBA" id="ARBA00033738"/>
    </source>
</evidence>
<evidence type="ECO:0000313" key="6">
    <source>
        <dbReference type="EMBL" id="TCL36098.1"/>
    </source>
</evidence>
<dbReference type="GO" id="GO:0140737">
    <property type="term" value="C:encapsulin nanocompartment"/>
    <property type="evidence" value="ECO:0007669"/>
    <property type="project" value="UniProtKB-SubCell"/>
</dbReference>
<dbReference type="RefSeq" id="WP_132081719.1">
    <property type="nucleotide sequence ID" value="NZ_DAIMLW010000196.1"/>
</dbReference>
<reference evidence="6 7" key="1">
    <citation type="submission" date="2019-03" db="EMBL/GenBank/DDBJ databases">
        <title>Genomic Encyclopedia of Type Strains, Phase IV (KMG-IV): sequencing the most valuable type-strain genomes for metagenomic binning, comparative biology and taxonomic classification.</title>
        <authorList>
            <person name="Goeker M."/>
        </authorList>
    </citation>
    <scope>NUCLEOTIDE SEQUENCE [LARGE SCALE GENOMIC DNA]</scope>
    <source>
        <strain evidence="6 7">DSM 15969</strain>
    </source>
</reference>
<evidence type="ECO:0000256" key="3">
    <source>
        <dbReference type="ARBA" id="ARBA00023004"/>
    </source>
</evidence>
<dbReference type="OrthoDB" id="9811690at2"/>
<gene>
    <name evidence="6" type="ORF">EV210_10947</name>
</gene>